<dbReference type="Gene3D" id="2.170.130.10">
    <property type="entry name" value="TonB-dependent receptor, plug domain"/>
    <property type="match status" value="1"/>
</dbReference>
<dbReference type="PANTHER" id="PTHR30069">
    <property type="entry name" value="TONB-DEPENDENT OUTER MEMBRANE RECEPTOR"/>
    <property type="match status" value="1"/>
</dbReference>
<dbReference type="InterPro" id="IPR039426">
    <property type="entry name" value="TonB-dep_rcpt-like"/>
</dbReference>
<feature type="domain" description="TonB-dependent receptor plug" evidence="14">
    <location>
        <begin position="49"/>
        <end position="156"/>
    </location>
</feature>
<comment type="caution">
    <text evidence="15">The sequence shown here is derived from an EMBL/GenBank/DDBJ whole genome shotgun (WGS) entry which is preliminary data.</text>
</comment>
<keyword evidence="6 11" id="KW-0798">TonB box</keyword>
<evidence type="ECO:0000256" key="8">
    <source>
        <dbReference type="ARBA" id="ARBA00023170"/>
    </source>
</evidence>
<evidence type="ECO:0000256" key="7">
    <source>
        <dbReference type="ARBA" id="ARBA00023136"/>
    </source>
</evidence>
<evidence type="ECO:0000256" key="9">
    <source>
        <dbReference type="ARBA" id="ARBA00023237"/>
    </source>
</evidence>
<dbReference type="Proteomes" id="UP001596052">
    <property type="component" value="Unassembled WGS sequence"/>
</dbReference>
<reference evidence="16" key="1">
    <citation type="journal article" date="2019" name="Int. J. Syst. Evol. Microbiol.">
        <title>The Global Catalogue of Microorganisms (GCM) 10K type strain sequencing project: providing services to taxonomists for standard genome sequencing and annotation.</title>
        <authorList>
            <consortium name="The Broad Institute Genomics Platform"/>
            <consortium name="The Broad Institute Genome Sequencing Center for Infectious Disease"/>
            <person name="Wu L."/>
            <person name="Ma J."/>
        </authorList>
    </citation>
    <scope>NUCLEOTIDE SEQUENCE [LARGE SCALE GENOMIC DNA]</scope>
    <source>
        <strain evidence="16">CGMCC 4.1469</strain>
    </source>
</reference>
<evidence type="ECO:0000256" key="5">
    <source>
        <dbReference type="ARBA" id="ARBA00022729"/>
    </source>
</evidence>
<evidence type="ECO:0000313" key="15">
    <source>
        <dbReference type="EMBL" id="MFC5454921.1"/>
    </source>
</evidence>
<proteinExistence type="inferred from homology"/>
<evidence type="ECO:0000256" key="6">
    <source>
        <dbReference type="ARBA" id="ARBA00023077"/>
    </source>
</evidence>
<dbReference type="CDD" id="cd01347">
    <property type="entry name" value="ligand_gated_channel"/>
    <property type="match status" value="1"/>
</dbReference>
<keyword evidence="2 10" id="KW-0813">Transport</keyword>
<comment type="subcellular location">
    <subcellularLocation>
        <location evidence="1 10">Cell outer membrane</location>
        <topology evidence="1 10">Multi-pass membrane protein</topology>
    </subcellularLocation>
</comment>
<dbReference type="RefSeq" id="WP_377165492.1">
    <property type="nucleotide sequence ID" value="NZ_JBHSMQ010000002.1"/>
</dbReference>
<keyword evidence="3 10" id="KW-1134">Transmembrane beta strand</keyword>
<evidence type="ECO:0000256" key="12">
    <source>
        <dbReference type="SAM" id="SignalP"/>
    </source>
</evidence>
<dbReference type="PROSITE" id="PS52016">
    <property type="entry name" value="TONB_DEPENDENT_REC_3"/>
    <property type="match status" value="1"/>
</dbReference>
<evidence type="ECO:0000256" key="3">
    <source>
        <dbReference type="ARBA" id="ARBA00022452"/>
    </source>
</evidence>
<keyword evidence="8 15" id="KW-0675">Receptor</keyword>
<feature type="domain" description="TonB-dependent receptor-like beta-barrel" evidence="13">
    <location>
        <begin position="213"/>
        <end position="670"/>
    </location>
</feature>
<evidence type="ECO:0000256" key="10">
    <source>
        <dbReference type="PROSITE-ProRule" id="PRU01360"/>
    </source>
</evidence>
<dbReference type="Gene3D" id="2.40.170.20">
    <property type="entry name" value="TonB-dependent receptor, beta-barrel domain"/>
    <property type="match status" value="1"/>
</dbReference>
<name>A0ABW0KQW7_9BACT</name>
<organism evidence="15 16">
    <name type="scientific">Prosthecobacter fluviatilis</name>
    <dbReference type="NCBI Taxonomy" id="445931"/>
    <lineage>
        <taxon>Bacteria</taxon>
        <taxon>Pseudomonadati</taxon>
        <taxon>Verrucomicrobiota</taxon>
        <taxon>Verrucomicrobiia</taxon>
        <taxon>Verrucomicrobiales</taxon>
        <taxon>Verrucomicrobiaceae</taxon>
        <taxon>Prosthecobacter</taxon>
    </lineage>
</organism>
<dbReference type="InterPro" id="IPR036942">
    <property type="entry name" value="Beta-barrel_TonB_sf"/>
</dbReference>
<dbReference type="SUPFAM" id="SSF56935">
    <property type="entry name" value="Porins"/>
    <property type="match status" value="1"/>
</dbReference>
<feature type="chain" id="PRO_5045417592" evidence="12">
    <location>
        <begin position="19"/>
        <end position="697"/>
    </location>
</feature>
<evidence type="ECO:0000256" key="11">
    <source>
        <dbReference type="RuleBase" id="RU003357"/>
    </source>
</evidence>
<gene>
    <name evidence="15" type="ORF">ACFQDI_08665</name>
</gene>
<dbReference type="Pfam" id="PF07715">
    <property type="entry name" value="Plug"/>
    <property type="match status" value="1"/>
</dbReference>
<evidence type="ECO:0000256" key="2">
    <source>
        <dbReference type="ARBA" id="ARBA00022448"/>
    </source>
</evidence>
<accession>A0ABW0KQW7</accession>
<dbReference type="InterPro" id="IPR012910">
    <property type="entry name" value="Plug_dom"/>
</dbReference>
<evidence type="ECO:0000259" key="14">
    <source>
        <dbReference type="Pfam" id="PF07715"/>
    </source>
</evidence>
<protein>
    <submittedName>
        <fullName evidence="15">TonB-dependent receptor plug domain-containing protein</fullName>
    </submittedName>
</protein>
<evidence type="ECO:0000313" key="16">
    <source>
        <dbReference type="Proteomes" id="UP001596052"/>
    </source>
</evidence>
<keyword evidence="16" id="KW-1185">Reference proteome</keyword>
<evidence type="ECO:0000256" key="4">
    <source>
        <dbReference type="ARBA" id="ARBA00022692"/>
    </source>
</evidence>
<dbReference type="Pfam" id="PF00593">
    <property type="entry name" value="TonB_dep_Rec_b-barrel"/>
    <property type="match status" value="1"/>
</dbReference>
<keyword evidence="5 12" id="KW-0732">Signal</keyword>
<evidence type="ECO:0000259" key="13">
    <source>
        <dbReference type="Pfam" id="PF00593"/>
    </source>
</evidence>
<keyword evidence="7 10" id="KW-0472">Membrane</keyword>
<dbReference type="InterPro" id="IPR037066">
    <property type="entry name" value="Plug_dom_sf"/>
</dbReference>
<dbReference type="InterPro" id="IPR000531">
    <property type="entry name" value="Beta-barrel_TonB"/>
</dbReference>
<dbReference type="PANTHER" id="PTHR30069:SF29">
    <property type="entry name" value="HEMOGLOBIN AND HEMOGLOBIN-HAPTOGLOBIN-BINDING PROTEIN 1-RELATED"/>
    <property type="match status" value="1"/>
</dbReference>
<keyword evidence="9 10" id="KW-0998">Cell outer membrane</keyword>
<evidence type="ECO:0000256" key="1">
    <source>
        <dbReference type="ARBA" id="ARBA00004571"/>
    </source>
</evidence>
<sequence length="697" mass="77254">MHRFFPAFLLALTTTSFAAENEVNKKQKPQKTTDIPEVVITATRSATPLSQVPAAIKTLDKKQMEERLTRTFPEALRETAGVAIQKTSNGQGSPYIRGFTGFRNLMMVDGIRFNNSTFRDGPNQYWNTIDQYGLDKVEVLPSQGSVQYGSDAIGGTVNAFTKGSGYLSEAEGGFFSHGRADYRYSTAEHSNVEHLETSIGEGQKWGLHAGVTLSQFGNVTDGSGRRQPHTGYDQWAFDVRLDVALDDQWTFTAVHQQVRQNDVWRTHSTTSGVSFEGTAVGTDRVRLFDQERSLSYVRLAGKDLNSLIDDASLTISLQTAGENQYRVTGGGTRSYNKVDLSTLGADLQFTSDSPIGTLVYGVDFYEDFVQSHATDNPYQGAVADNSTYSLLGVHIQDTIEIGDRLHIFVGERFTHATARLGSFQNPITLAQQSYQNSWNNFSGSLRFVVDLDEQDRYSLYGGVSQAFRAPNLSDLSRFDIALAGRKETPATDLSPEKYLTYEIGLKAHTETLSATFGYFYTKLDNLIIRRSTAVPLQDTKANGGDGYMQGIEFSTRWQIDRHWSVFGHVAWVEGEADQFIGTTTQKRREPLGKISPLVGYAGVRWQTTDSRFWSEFVCLTYGEAGRMNTSDQLDTQRIPPNGTSSFCVLTLRGGYSVTQNLILTASLDNLLDQTYRYHGSGSNEPGFGANLGVTVKF</sequence>
<dbReference type="EMBL" id="JBHSMQ010000002">
    <property type="protein sequence ID" value="MFC5454921.1"/>
    <property type="molecule type" value="Genomic_DNA"/>
</dbReference>
<keyword evidence="4 10" id="KW-0812">Transmembrane</keyword>
<comment type="similarity">
    <text evidence="10 11">Belongs to the TonB-dependent receptor family.</text>
</comment>
<feature type="signal peptide" evidence="12">
    <location>
        <begin position="1"/>
        <end position="18"/>
    </location>
</feature>